<evidence type="ECO:0000313" key="1">
    <source>
        <dbReference type="EMBL" id="MDQ2091684.1"/>
    </source>
</evidence>
<comment type="caution">
    <text evidence="1">The sequence shown here is derived from an EMBL/GenBank/DDBJ whole genome shotgun (WGS) entry which is preliminary data.</text>
</comment>
<dbReference type="Proteomes" id="UP001226762">
    <property type="component" value="Unassembled WGS sequence"/>
</dbReference>
<proteinExistence type="predicted"/>
<accession>A0AAE4B6T4</accession>
<sequence>MPKYAYVTDKDVSDACKELGLSDWSGRKDIEVTEAEARILRDVVGGETLDLPLDEFRQALEVELEHGLAFDDANVTCNHPVLTGLIVLAHLKEGTDYYRRLTVMELEMERDAAEKAGNTERAAKKAKALEAARAALDTG</sequence>
<evidence type="ECO:0000313" key="2">
    <source>
        <dbReference type="Proteomes" id="UP001226762"/>
    </source>
</evidence>
<dbReference type="EMBL" id="JANHAX010000006">
    <property type="protein sequence ID" value="MDQ2091684.1"/>
    <property type="molecule type" value="Genomic_DNA"/>
</dbReference>
<keyword evidence="2" id="KW-1185">Reference proteome</keyword>
<dbReference type="AlphaFoldDB" id="A0AAE4B6T4"/>
<organism evidence="1 2">
    <name type="scientific">Marimonas arenosa</name>
    <dbReference type="NCBI Taxonomy" id="1795305"/>
    <lineage>
        <taxon>Bacteria</taxon>
        <taxon>Pseudomonadati</taxon>
        <taxon>Pseudomonadota</taxon>
        <taxon>Alphaproteobacteria</taxon>
        <taxon>Rhodobacterales</taxon>
        <taxon>Paracoccaceae</taxon>
        <taxon>Marimonas</taxon>
    </lineage>
</organism>
<reference evidence="1" key="1">
    <citation type="submission" date="2022-07" db="EMBL/GenBank/DDBJ databases">
        <authorList>
            <person name="Otstavnykh N."/>
            <person name="Isaeva M."/>
            <person name="Bystritskaya E."/>
        </authorList>
    </citation>
    <scope>NUCLEOTIDE SEQUENCE</scope>
    <source>
        <strain evidence="1">KCTC 52189</strain>
    </source>
</reference>
<reference evidence="1" key="2">
    <citation type="submission" date="2023-02" db="EMBL/GenBank/DDBJ databases">
        <title>'Rhodoalgimonas zhirmunskyi' gen. nov., isolated from a red alga.</title>
        <authorList>
            <person name="Nedashkovskaya O.I."/>
            <person name="Otstavnykh N.Y."/>
            <person name="Bystritskaya E.P."/>
            <person name="Balabanova L.A."/>
            <person name="Isaeva M.P."/>
        </authorList>
    </citation>
    <scope>NUCLEOTIDE SEQUENCE</scope>
    <source>
        <strain evidence="1">KCTC 52189</strain>
    </source>
</reference>
<dbReference type="Pfam" id="PF18905">
    <property type="entry name" value="DUF5661"/>
    <property type="match status" value="1"/>
</dbReference>
<gene>
    <name evidence="1" type="ORF">NO357_17420</name>
</gene>
<dbReference type="InterPro" id="IPR043720">
    <property type="entry name" value="DUF5661"/>
</dbReference>
<protein>
    <submittedName>
        <fullName evidence="1">Uncharacterized protein</fullName>
    </submittedName>
</protein>
<name>A0AAE4B6T4_9RHOB</name>
<dbReference type="RefSeq" id="WP_306736984.1">
    <property type="nucleotide sequence ID" value="NZ_JANHAX010000006.1"/>
</dbReference>